<dbReference type="AlphaFoldDB" id="A0A9P1H011"/>
<evidence type="ECO:0000259" key="3">
    <source>
        <dbReference type="Pfam" id="PF18592"/>
    </source>
</evidence>
<accession>A0A9P1H011</accession>
<protein>
    <recommendedName>
        <fullName evidence="3">THO1-MOS11 C-terminal domain-containing protein</fullName>
    </recommendedName>
</protein>
<proteinExistence type="predicted"/>
<dbReference type="Pfam" id="PF18592">
    <property type="entry name" value="Tho1_MOS11_C"/>
    <property type="match status" value="1"/>
</dbReference>
<dbReference type="GO" id="GO:0005634">
    <property type="term" value="C:nucleus"/>
    <property type="evidence" value="ECO:0007669"/>
    <property type="project" value="TreeGrafter"/>
</dbReference>
<dbReference type="InterPro" id="IPR052240">
    <property type="entry name" value="SAP_domain_ribonucleoprotein"/>
</dbReference>
<keyword evidence="5" id="KW-1185">Reference proteome</keyword>
<comment type="caution">
    <text evidence="4">The sequence shown here is derived from an EMBL/GenBank/DDBJ whole genome shotgun (WGS) entry which is preliminary data.</text>
</comment>
<dbReference type="OrthoDB" id="445357at2759"/>
<feature type="domain" description="THO1-MOS11 C-terminal" evidence="3">
    <location>
        <begin position="110"/>
        <end position="145"/>
    </location>
</feature>
<evidence type="ECO:0000256" key="2">
    <source>
        <dbReference type="SAM" id="MobiDB-lite"/>
    </source>
</evidence>
<evidence type="ECO:0000313" key="4">
    <source>
        <dbReference type="EMBL" id="CAI4212926.1"/>
    </source>
</evidence>
<reference evidence="4" key="1">
    <citation type="submission" date="2022-11" db="EMBL/GenBank/DDBJ databases">
        <authorList>
            <person name="Scott C."/>
            <person name="Bruce N."/>
        </authorList>
    </citation>
    <scope>NUCLEOTIDE SEQUENCE</scope>
</reference>
<feature type="compositionally biased region" description="Acidic residues" evidence="2">
    <location>
        <begin position="32"/>
        <end position="44"/>
    </location>
</feature>
<feature type="compositionally biased region" description="Basic and acidic residues" evidence="2">
    <location>
        <begin position="18"/>
        <end position="27"/>
    </location>
</feature>
<dbReference type="GO" id="GO:0016973">
    <property type="term" value="P:poly(A)+ mRNA export from nucleus"/>
    <property type="evidence" value="ECO:0007669"/>
    <property type="project" value="TreeGrafter"/>
</dbReference>
<feature type="compositionally biased region" description="Low complexity" evidence="2">
    <location>
        <begin position="79"/>
        <end position="97"/>
    </location>
</feature>
<dbReference type="PANTHER" id="PTHR46551">
    <property type="entry name" value="SAP DOMAIN-CONTAINING RIBONUCLEOPROTEIN"/>
    <property type="match status" value="1"/>
</dbReference>
<name>A0A9P1H011_9PEZI</name>
<dbReference type="EMBL" id="CALLCH030000006">
    <property type="protein sequence ID" value="CAI4212926.1"/>
    <property type="molecule type" value="Genomic_DNA"/>
</dbReference>
<sequence>MREELARNGNKADLVARLQEDDKKKAGTEAQTAEDEIDYSDDDVAITTKNPEPAAEPEKPEAAQADAPAETEKGTEAPSTEGATAEGANGEAASADDAAVENFALNLPPTLAEDEVKKRADRAKRFGLVDDDDERKKSDRAKRFGIDNSTLAKSLDSALPDRPSSAVALVKMTEVMATRDKATTLATATVGATGVMDAVVAAETTTVGTTTVGATVADVPRVPLSSLIHRRRPRRRLVRRGSGRAKPYDPRPFLEVTIAHPLGSD</sequence>
<feature type="region of interest" description="Disordered" evidence="2">
    <location>
        <begin position="1"/>
        <end position="101"/>
    </location>
</feature>
<organism evidence="4 5">
    <name type="scientific">Parascedosporium putredinis</name>
    <dbReference type="NCBI Taxonomy" id="1442378"/>
    <lineage>
        <taxon>Eukaryota</taxon>
        <taxon>Fungi</taxon>
        <taxon>Dikarya</taxon>
        <taxon>Ascomycota</taxon>
        <taxon>Pezizomycotina</taxon>
        <taxon>Sordariomycetes</taxon>
        <taxon>Hypocreomycetidae</taxon>
        <taxon>Microascales</taxon>
        <taxon>Microascaceae</taxon>
        <taxon>Parascedosporium</taxon>
    </lineage>
</organism>
<dbReference type="Proteomes" id="UP000838763">
    <property type="component" value="Unassembled WGS sequence"/>
</dbReference>
<evidence type="ECO:0000256" key="1">
    <source>
        <dbReference type="ARBA" id="ARBA00022553"/>
    </source>
</evidence>
<gene>
    <name evidence="4" type="ORF">PPNO1_LOCUS2676</name>
</gene>
<evidence type="ECO:0000313" key="5">
    <source>
        <dbReference type="Proteomes" id="UP000838763"/>
    </source>
</evidence>
<keyword evidence="1" id="KW-0597">Phosphoprotein</keyword>
<dbReference type="InterPro" id="IPR040746">
    <property type="entry name" value="THO1_MOS11_C"/>
</dbReference>
<dbReference type="PANTHER" id="PTHR46551:SF1">
    <property type="entry name" value="SAP DOMAIN-CONTAINING RIBONUCLEOPROTEIN"/>
    <property type="match status" value="1"/>
</dbReference>